<proteinExistence type="predicted"/>
<sequence>MCIQVWEKHPCFLFQLFYSKFTEYLEDFHIWLSLYSQPTSSSYLHAQRLAVSFCLLCVYSCLTALVTVGVHEQRSLDVGPTLESFSLGLLCTILACPATQLLSLLFRFSKICLAALVFAWKRKHDSQFFVESLHDATKDLDLELEEYSRAHILHFRSSCSPDSAEEAERVSRIGKFQNCSVPTMQMGAQTLVQI</sequence>
<evidence type="ECO:0000313" key="8">
    <source>
        <dbReference type="Proteomes" id="UP000001075"/>
    </source>
</evidence>
<feature type="transmembrane region" description="Helical" evidence="6">
    <location>
        <begin position="49"/>
        <end position="70"/>
    </location>
</feature>
<dbReference type="AlphaFoldDB" id="G3INZ3"/>
<dbReference type="GO" id="GO:0005886">
    <property type="term" value="C:plasma membrane"/>
    <property type="evidence" value="ECO:0007669"/>
    <property type="project" value="TreeGrafter"/>
</dbReference>
<evidence type="ECO:0000256" key="1">
    <source>
        <dbReference type="ARBA" id="ARBA00004370"/>
    </source>
</evidence>
<dbReference type="Proteomes" id="UP000001075">
    <property type="component" value="Unassembled WGS sequence"/>
</dbReference>
<evidence type="ECO:0000313" key="7">
    <source>
        <dbReference type="EMBL" id="EGV91573.1"/>
    </source>
</evidence>
<dbReference type="STRING" id="10029.G3INZ3"/>
<accession>G3INZ3</accession>
<keyword evidence="4 6" id="KW-1133">Transmembrane helix</keyword>
<reference evidence="8" key="1">
    <citation type="journal article" date="2011" name="Nat. Biotechnol.">
        <title>The genomic sequence of the Chinese hamster ovary (CHO)-K1 cell line.</title>
        <authorList>
            <person name="Xu X."/>
            <person name="Nagarajan H."/>
            <person name="Lewis N.E."/>
            <person name="Pan S."/>
            <person name="Cai Z."/>
            <person name="Liu X."/>
            <person name="Chen W."/>
            <person name="Xie M."/>
            <person name="Wang W."/>
            <person name="Hammond S."/>
            <person name="Andersen M.R."/>
            <person name="Neff N."/>
            <person name="Passarelli B."/>
            <person name="Koh W."/>
            <person name="Fan H.C."/>
            <person name="Wang J."/>
            <person name="Gui Y."/>
            <person name="Lee K.H."/>
            <person name="Betenbaugh M.J."/>
            <person name="Quake S.R."/>
            <person name="Famili I."/>
            <person name="Palsson B.O."/>
            <person name="Wang J."/>
        </authorList>
    </citation>
    <scope>NUCLEOTIDE SEQUENCE [LARGE SCALE GENOMIC DNA]</scope>
    <source>
        <strain evidence="8">CHO K1 cell line</strain>
    </source>
</reference>
<organism evidence="7 8">
    <name type="scientific">Cricetulus griseus</name>
    <name type="common">Chinese hamster</name>
    <name type="synonym">Cricetulus barabensis griseus</name>
    <dbReference type="NCBI Taxonomy" id="10029"/>
    <lineage>
        <taxon>Eukaryota</taxon>
        <taxon>Metazoa</taxon>
        <taxon>Chordata</taxon>
        <taxon>Craniata</taxon>
        <taxon>Vertebrata</taxon>
        <taxon>Euteleostomi</taxon>
        <taxon>Mammalia</taxon>
        <taxon>Eutheria</taxon>
        <taxon>Euarchontoglires</taxon>
        <taxon>Glires</taxon>
        <taxon>Rodentia</taxon>
        <taxon>Myomorpha</taxon>
        <taxon>Muroidea</taxon>
        <taxon>Cricetidae</taxon>
        <taxon>Cricetinae</taxon>
        <taxon>Cricetulus</taxon>
    </lineage>
</organism>
<protein>
    <submittedName>
        <fullName evidence="7">Uncharacterized protein</fullName>
    </submittedName>
</protein>
<dbReference type="GO" id="GO:0006816">
    <property type="term" value="P:calcium ion transport"/>
    <property type="evidence" value="ECO:0007669"/>
    <property type="project" value="TreeGrafter"/>
</dbReference>
<keyword evidence="5 6" id="KW-0472">Membrane</keyword>
<dbReference type="PANTHER" id="PTHR46730">
    <property type="entry name" value="POLYCYSTIN-1"/>
    <property type="match status" value="1"/>
</dbReference>
<comment type="subcellular location">
    <subcellularLocation>
        <location evidence="1">Membrane</location>
    </subcellularLocation>
</comment>
<evidence type="ECO:0000256" key="5">
    <source>
        <dbReference type="ARBA" id="ARBA00023136"/>
    </source>
</evidence>
<dbReference type="InParanoid" id="G3INZ3"/>
<name>G3INZ3_CRIGR</name>
<keyword evidence="3" id="KW-0677">Repeat</keyword>
<dbReference type="PANTHER" id="PTHR46730:SF4">
    <property type="entry name" value="POLYCYSTIC KIDNEY DISEASE PROTEIN 1-LIKE 1"/>
    <property type="match status" value="1"/>
</dbReference>
<dbReference type="GO" id="GO:0005261">
    <property type="term" value="F:monoatomic cation channel activity"/>
    <property type="evidence" value="ECO:0007669"/>
    <property type="project" value="TreeGrafter"/>
</dbReference>
<dbReference type="EMBL" id="JH007994">
    <property type="protein sequence ID" value="EGV91573.1"/>
    <property type="molecule type" value="Genomic_DNA"/>
</dbReference>
<keyword evidence="2 6" id="KW-0812">Transmembrane</keyword>
<gene>
    <name evidence="7" type="ORF">I79_025691</name>
</gene>
<evidence type="ECO:0000256" key="2">
    <source>
        <dbReference type="ARBA" id="ARBA00022692"/>
    </source>
</evidence>
<evidence type="ECO:0000256" key="4">
    <source>
        <dbReference type="ARBA" id="ARBA00022989"/>
    </source>
</evidence>
<evidence type="ECO:0000256" key="6">
    <source>
        <dbReference type="SAM" id="Phobius"/>
    </source>
</evidence>
<feature type="transmembrane region" description="Helical" evidence="6">
    <location>
        <begin position="85"/>
        <end position="106"/>
    </location>
</feature>
<evidence type="ECO:0000256" key="3">
    <source>
        <dbReference type="ARBA" id="ARBA00022737"/>
    </source>
</evidence>